<feature type="region of interest" description="Disordered" evidence="1">
    <location>
        <begin position="1"/>
        <end position="40"/>
    </location>
</feature>
<gene>
    <name evidence="2" type="ORF">HanXRQr2_Chr17g0781231</name>
</gene>
<accession>A0A9K3GSW1</accession>
<name>A0A9K3GSW1_HELAN</name>
<protein>
    <submittedName>
        <fullName evidence="2">Uncharacterized protein</fullName>
    </submittedName>
</protein>
<organism evidence="2 3">
    <name type="scientific">Helianthus annuus</name>
    <name type="common">Common sunflower</name>
    <dbReference type="NCBI Taxonomy" id="4232"/>
    <lineage>
        <taxon>Eukaryota</taxon>
        <taxon>Viridiplantae</taxon>
        <taxon>Streptophyta</taxon>
        <taxon>Embryophyta</taxon>
        <taxon>Tracheophyta</taxon>
        <taxon>Spermatophyta</taxon>
        <taxon>Magnoliopsida</taxon>
        <taxon>eudicotyledons</taxon>
        <taxon>Gunneridae</taxon>
        <taxon>Pentapetalae</taxon>
        <taxon>asterids</taxon>
        <taxon>campanulids</taxon>
        <taxon>Asterales</taxon>
        <taxon>Asteraceae</taxon>
        <taxon>Asteroideae</taxon>
        <taxon>Heliantheae alliance</taxon>
        <taxon>Heliantheae</taxon>
        <taxon>Helianthus</taxon>
    </lineage>
</organism>
<dbReference type="Gramene" id="mRNA:HanXRQr2_Chr17g0781231">
    <property type="protein sequence ID" value="mRNA:HanXRQr2_Chr17g0781231"/>
    <property type="gene ID" value="HanXRQr2_Chr17g0781231"/>
</dbReference>
<comment type="caution">
    <text evidence="2">The sequence shown here is derived from an EMBL/GenBank/DDBJ whole genome shotgun (WGS) entry which is preliminary data.</text>
</comment>
<keyword evidence="3" id="KW-1185">Reference proteome</keyword>
<evidence type="ECO:0000256" key="1">
    <source>
        <dbReference type="SAM" id="MobiDB-lite"/>
    </source>
</evidence>
<evidence type="ECO:0000313" key="3">
    <source>
        <dbReference type="Proteomes" id="UP000215914"/>
    </source>
</evidence>
<proteinExistence type="predicted"/>
<sequence length="40" mass="4312">MTRGTCPSRLNRVTTANKANGKRSPLGQALSGARFKSLHK</sequence>
<reference evidence="2" key="2">
    <citation type="submission" date="2020-06" db="EMBL/GenBank/DDBJ databases">
        <title>Helianthus annuus Genome sequencing and assembly Release 2.</title>
        <authorList>
            <person name="Gouzy J."/>
            <person name="Langlade N."/>
            <person name="Munos S."/>
        </authorList>
    </citation>
    <scope>NUCLEOTIDE SEQUENCE</scope>
    <source>
        <tissue evidence="2">Leaves</tissue>
    </source>
</reference>
<reference evidence="2" key="1">
    <citation type="journal article" date="2017" name="Nature">
        <title>The sunflower genome provides insights into oil metabolism, flowering and Asterid evolution.</title>
        <authorList>
            <person name="Badouin H."/>
            <person name="Gouzy J."/>
            <person name="Grassa C.J."/>
            <person name="Murat F."/>
            <person name="Staton S.E."/>
            <person name="Cottret L."/>
            <person name="Lelandais-Briere C."/>
            <person name="Owens G.L."/>
            <person name="Carrere S."/>
            <person name="Mayjonade B."/>
            <person name="Legrand L."/>
            <person name="Gill N."/>
            <person name="Kane N.C."/>
            <person name="Bowers J.E."/>
            <person name="Hubner S."/>
            <person name="Bellec A."/>
            <person name="Berard A."/>
            <person name="Berges H."/>
            <person name="Blanchet N."/>
            <person name="Boniface M.C."/>
            <person name="Brunel D."/>
            <person name="Catrice O."/>
            <person name="Chaidir N."/>
            <person name="Claudel C."/>
            <person name="Donnadieu C."/>
            <person name="Faraut T."/>
            <person name="Fievet G."/>
            <person name="Helmstetter N."/>
            <person name="King M."/>
            <person name="Knapp S.J."/>
            <person name="Lai Z."/>
            <person name="Le Paslier M.C."/>
            <person name="Lippi Y."/>
            <person name="Lorenzon L."/>
            <person name="Mandel J.R."/>
            <person name="Marage G."/>
            <person name="Marchand G."/>
            <person name="Marquand E."/>
            <person name="Bret-Mestries E."/>
            <person name="Morien E."/>
            <person name="Nambeesan S."/>
            <person name="Nguyen T."/>
            <person name="Pegot-Espagnet P."/>
            <person name="Pouilly N."/>
            <person name="Raftis F."/>
            <person name="Sallet E."/>
            <person name="Schiex T."/>
            <person name="Thomas J."/>
            <person name="Vandecasteele C."/>
            <person name="Vares D."/>
            <person name="Vear F."/>
            <person name="Vautrin S."/>
            <person name="Crespi M."/>
            <person name="Mangin B."/>
            <person name="Burke J.M."/>
            <person name="Salse J."/>
            <person name="Munos S."/>
            <person name="Vincourt P."/>
            <person name="Rieseberg L.H."/>
            <person name="Langlade N.B."/>
        </authorList>
    </citation>
    <scope>NUCLEOTIDE SEQUENCE</scope>
    <source>
        <tissue evidence="2">Leaves</tissue>
    </source>
</reference>
<dbReference type="EMBL" id="MNCJ02000332">
    <property type="protein sequence ID" value="KAF5753538.1"/>
    <property type="molecule type" value="Genomic_DNA"/>
</dbReference>
<dbReference type="AlphaFoldDB" id="A0A9K3GSW1"/>
<dbReference type="Proteomes" id="UP000215914">
    <property type="component" value="Unassembled WGS sequence"/>
</dbReference>
<evidence type="ECO:0000313" key="2">
    <source>
        <dbReference type="EMBL" id="KAF5753538.1"/>
    </source>
</evidence>